<dbReference type="EMBL" id="UYWX01021047">
    <property type="protein sequence ID" value="VDM34711.1"/>
    <property type="molecule type" value="Genomic_DNA"/>
</dbReference>
<dbReference type="STRING" id="6205.A0A0R3X8C7"/>
<dbReference type="WBParaSite" id="TTAC_0000980201-mRNA-1">
    <property type="protein sequence ID" value="TTAC_0000980201-mRNA-1"/>
    <property type="gene ID" value="TTAC_0000980201"/>
</dbReference>
<evidence type="ECO:0000313" key="3">
    <source>
        <dbReference type="Proteomes" id="UP000274429"/>
    </source>
</evidence>
<dbReference type="AlphaFoldDB" id="A0A0R3X8C7"/>
<keyword evidence="3" id="KW-1185">Reference proteome</keyword>
<feature type="compositionally biased region" description="Polar residues" evidence="1">
    <location>
        <begin position="9"/>
        <end position="23"/>
    </location>
</feature>
<evidence type="ECO:0000313" key="2">
    <source>
        <dbReference type="EMBL" id="VDM34711.1"/>
    </source>
</evidence>
<name>A0A0R3X8C7_HYDTA</name>
<dbReference type="Proteomes" id="UP000274429">
    <property type="component" value="Unassembled WGS sequence"/>
</dbReference>
<dbReference type="OrthoDB" id="5593200at2759"/>
<evidence type="ECO:0000313" key="4">
    <source>
        <dbReference type="WBParaSite" id="TTAC_0000980201-mRNA-1"/>
    </source>
</evidence>
<feature type="region of interest" description="Disordered" evidence="1">
    <location>
        <begin position="1"/>
        <end position="69"/>
    </location>
</feature>
<sequence length="175" mass="19320">MREAAITNGRGSAASTPTSQENAFPNDEDPSFPLPEHDGYTLLEDSNMNDDSTTSSENDENDTAWSDGLLNDAAVDEALRRALNSDEGIFGTFSSSAEHEYVPDESSPALLWRTPMGEDDRRIPLSEEKAAEIKACLRDFKLPDANLPLWAKQIPEEVWKQQLLLHLSSSPSNLL</sequence>
<accession>A0A0R3X8C7</accession>
<reference evidence="4" key="1">
    <citation type="submission" date="2017-02" db="UniProtKB">
        <authorList>
            <consortium name="WormBaseParasite"/>
        </authorList>
    </citation>
    <scope>IDENTIFICATION</scope>
</reference>
<proteinExistence type="predicted"/>
<gene>
    <name evidence="2" type="ORF">TTAC_LOCUS9787</name>
</gene>
<dbReference type="Pfam" id="PF06910">
    <property type="entry name" value="MEA1"/>
    <property type="match status" value="1"/>
</dbReference>
<protein>
    <submittedName>
        <fullName evidence="4">Male-enhanced antigen 1</fullName>
    </submittedName>
</protein>
<reference evidence="2 3" key="2">
    <citation type="submission" date="2018-11" db="EMBL/GenBank/DDBJ databases">
        <authorList>
            <consortium name="Pathogen Informatics"/>
        </authorList>
    </citation>
    <scope>NUCLEOTIDE SEQUENCE [LARGE SCALE GENOMIC DNA]</scope>
</reference>
<feature type="compositionally biased region" description="Low complexity" evidence="1">
    <location>
        <begin position="44"/>
        <end position="56"/>
    </location>
</feature>
<organism evidence="4">
    <name type="scientific">Hydatigena taeniaeformis</name>
    <name type="common">Feline tapeworm</name>
    <name type="synonym">Taenia taeniaeformis</name>
    <dbReference type="NCBI Taxonomy" id="6205"/>
    <lineage>
        <taxon>Eukaryota</taxon>
        <taxon>Metazoa</taxon>
        <taxon>Spiralia</taxon>
        <taxon>Lophotrochozoa</taxon>
        <taxon>Platyhelminthes</taxon>
        <taxon>Cestoda</taxon>
        <taxon>Eucestoda</taxon>
        <taxon>Cyclophyllidea</taxon>
        <taxon>Taeniidae</taxon>
        <taxon>Hydatigera</taxon>
    </lineage>
</organism>
<evidence type="ECO:0000256" key="1">
    <source>
        <dbReference type="SAM" id="MobiDB-lite"/>
    </source>
</evidence>